<accession>A0A133V3S3</accession>
<proteinExistence type="predicted"/>
<reference evidence="1 2" key="1">
    <citation type="journal article" date="2016" name="Sci. Rep.">
        <title>Metabolic traits of an uncultured archaeal lineage -MSBL1- from brine pools of the Red Sea.</title>
        <authorList>
            <person name="Mwirichia R."/>
            <person name="Alam I."/>
            <person name="Rashid M."/>
            <person name="Vinu M."/>
            <person name="Ba-Alawi W."/>
            <person name="Anthony Kamau A."/>
            <person name="Kamanda Ngugi D."/>
            <person name="Goker M."/>
            <person name="Klenk H.P."/>
            <person name="Bajic V."/>
            <person name="Stingl U."/>
        </authorList>
    </citation>
    <scope>NUCLEOTIDE SEQUENCE [LARGE SCALE GENOMIC DNA]</scope>
    <source>
        <strain evidence="1">SCGC-AAA261F17</strain>
    </source>
</reference>
<gene>
    <name evidence="1" type="ORF">AKJ44_02950</name>
</gene>
<organism evidence="1 2">
    <name type="scientific">candidate division MSBL1 archaeon SCGC-AAA261F17</name>
    <dbReference type="NCBI Taxonomy" id="1698274"/>
    <lineage>
        <taxon>Archaea</taxon>
        <taxon>Methanobacteriati</taxon>
        <taxon>Methanobacteriota</taxon>
        <taxon>candidate division MSBL1</taxon>
    </lineage>
</organism>
<evidence type="ECO:0000313" key="1">
    <source>
        <dbReference type="EMBL" id="KXB01094.1"/>
    </source>
</evidence>
<name>A0A133V3S3_9EURY</name>
<dbReference type="Proteomes" id="UP000070035">
    <property type="component" value="Unassembled WGS sequence"/>
</dbReference>
<dbReference type="AlphaFoldDB" id="A0A133V3S3"/>
<dbReference type="EMBL" id="LHXY01000053">
    <property type="protein sequence ID" value="KXB01094.1"/>
    <property type="molecule type" value="Genomic_DNA"/>
</dbReference>
<evidence type="ECO:0000313" key="2">
    <source>
        <dbReference type="Proteomes" id="UP000070035"/>
    </source>
</evidence>
<comment type="caution">
    <text evidence="1">The sequence shown here is derived from an EMBL/GenBank/DDBJ whole genome shotgun (WGS) entry which is preliminary data.</text>
</comment>
<sequence length="107" mass="12421">MPKRIWFKPDCIKWIREGIKTTTFRNTKRNGVYDVAKGSWFNATPIGLRLKLTPTNLMSGENVINKHYEIEGQFKSPQEFRGWLEKVGLELPTAGWLNEIKVLTRGE</sequence>
<evidence type="ECO:0008006" key="3">
    <source>
        <dbReference type="Google" id="ProtNLM"/>
    </source>
</evidence>
<keyword evidence="2" id="KW-1185">Reference proteome</keyword>
<protein>
    <recommendedName>
        <fullName evidence="3">ASCH domain-containing protein</fullName>
    </recommendedName>
</protein>